<feature type="region of interest" description="Disordered" evidence="1">
    <location>
        <begin position="38"/>
        <end position="69"/>
    </location>
</feature>
<evidence type="ECO:0000313" key="2">
    <source>
        <dbReference type="EMBL" id="KAK7494965.1"/>
    </source>
</evidence>
<comment type="caution">
    <text evidence="2">The sequence shown here is derived from an EMBL/GenBank/DDBJ whole genome shotgun (WGS) entry which is preliminary data.</text>
</comment>
<dbReference type="AlphaFoldDB" id="A0ABD0L748"/>
<dbReference type="EMBL" id="JACVVK020000079">
    <property type="protein sequence ID" value="KAK7494965.1"/>
    <property type="molecule type" value="Genomic_DNA"/>
</dbReference>
<name>A0ABD0L748_9CAEN</name>
<sequence>MATCVLALTVNLHFLKIQLRLLNPRLLWGDFMQTQNFHKQRQRGGGEKSATQKYPQCSPPSSCYGRDKGRQTLGGNPVCKENMPRSLVSLLNKLSFCLAASEDSASKHDT</sequence>
<dbReference type="Proteomes" id="UP001519460">
    <property type="component" value="Unassembled WGS sequence"/>
</dbReference>
<evidence type="ECO:0000256" key="1">
    <source>
        <dbReference type="SAM" id="MobiDB-lite"/>
    </source>
</evidence>
<evidence type="ECO:0008006" key="4">
    <source>
        <dbReference type="Google" id="ProtNLM"/>
    </source>
</evidence>
<keyword evidence="3" id="KW-1185">Reference proteome</keyword>
<evidence type="ECO:0000313" key="3">
    <source>
        <dbReference type="Proteomes" id="UP001519460"/>
    </source>
</evidence>
<feature type="compositionally biased region" description="Polar residues" evidence="1">
    <location>
        <begin position="49"/>
        <end position="61"/>
    </location>
</feature>
<reference evidence="2 3" key="1">
    <citation type="journal article" date="2023" name="Sci. Data">
        <title>Genome assembly of the Korean intertidal mud-creeper Batillaria attramentaria.</title>
        <authorList>
            <person name="Patra A.K."/>
            <person name="Ho P.T."/>
            <person name="Jun S."/>
            <person name="Lee S.J."/>
            <person name="Kim Y."/>
            <person name="Won Y.J."/>
        </authorList>
    </citation>
    <scope>NUCLEOTIDE SEQUENCE [LARGE SCALE GENOMIC DNA]</scope>
    <source>
        <strain evidence="2">Wonlab-2016</strain>
    </source>
</reference>
<organism evidence="2 3">
    <name type="scientific">Batillaria attramentaria</name>
    <dbReference type="NCBI Taxonomy" id="370345"/>
    <lineage>
        <taxon>Eukaryota</taxon>
        <taxon>Metazoa</taxon>
        <taxon>Spiralia</taxon>
        <taxon>Lophotrochozoa</taxon>
        <taxon>Mollusca</taxon>
        <taxon>Gastropoda</taxon>
        <taxon>Caenogastropoda</taxon>
        <taxon>Sorbeoconcha</taxon>
        <taxon>Cerithioidea</taxon>
        <taxon>Batillariidae</taxon>
        <taxon>Batillaria</taxon>
    </lineage>
</organism>
<gene>
    <name evidence="2" type="ORF">BaRGS_00013844</name>
</gene>
<proteinExistence type="predicted"/>
<accession>A0ABD0L748</accession>
<protein>
    <recommendedName>
        <fullName evidence="4">Secreted protein</fullName>
    </recommendedName>
</protein>